<dbReference type="EMBL" id="ABFK02000017">
    <property type="protein sequence ID" value="EDS04029.1"/>
    <property type="molecule type" value="Genomic_DNA"/>
</dbReference>
<dbReference type="Proteomes" id="UP000005819">
    <property type="component" value="Unassembled WGS sequence"/>
</dbReference>
<gene>
    <name evidence="1" type="ORF">ALIPUT_01091</name>
</gene>
<dbReference type="AlphaFoldDB" id="B0MV91"/>
<comment type="caution">
    <text evidence="1">The sequence shown here is derived from an EMBL/GenBank/DDBJ whole genome shotgun (WGS) entry which is preliminary data.</text>
</comment>
<name>B0MV91_9BACT</name>
<keyword evidence="2" id="KW-1185">Reference proteome</keyword>
<accession>B0MV91</accession>
<sequence>MTTATVEITPIATPLLKTTIQEKSIRPAPYEKFPISPDIQSGLIFLTTDRRLSRPSPHLKISFQTSSNEIVPIFQPIKTHNKLKKTKTFANTEYFIYFFPTKKNNISIT</sequence>
<reference evidence="1" key="1">
    <citation type="submission" date="2007-10" db="EMBL/GenBank/DDBJ databases">
        <authorList>
            <person name="Fulton L."/>
            <person name="Clifton S."/>
            <person name="Fulton B."/>
            <person name="Xu J."/>
            <person name="Minx P."/>
            <person name="Pepin K.H."/>
            <person name="Johnson M."/>
            <person name="Thiruvilangam P."/>
            <person name="Bhonagiri V."/>
            <person name="Nash W.E."/>
            <person name="Mardis E.R."/>
            <person name="Wilson R.K."/>
        </authorList>
    </citation>
    <scope>NUCLEOTIDE SEQUENCE [LARGE SCALE GENOMIC DNA]</scope>
    <source>
        <strain evidence="1">DSM 17216</strain>
    </source>
</reference>
<organism evidence="1 2">
    <name type="scientific">Alistipes putredinis DSM 17216</name>
    <dbReference type="NCBI Taxonomy" id="445970"/>
    <lineage>
        <taxon>Bacteria</taxon>
        <taxon>Pseudomonadati</taxon>
        <taxon>Bacteroidota</taxon>
        <taxon>Bacteroidia</taxon>
        <taxon>Bacteroidales</taxon>
        <taxon>Rikenellaceae</taxon>
        <taxon>Alistipes</taxon>
    </lineage>
</organism>
<evidence type="ECO:0000313" key="2">
    <source>
        <dbReference type="Proteomes" id="UP000005819"/>
    </source>
</evidence>
<protein>
    <submittedName>
        <fullName evidence="1">Uncharacterized protein</fullName>
    </submittedName>
</protein>
<evidence type="ECO:0000313" key="1">
    <source>
        <dbReference type="EMBL" id="EDS04029.1"/>
    </source>
</evidence>
<reference evidence="1" key="2">
    <citation type="submission" date="2013-09" db="EMBL/GenBank/DDBJ databases">
        <title>Draft genome sequence of Alistipes putredinis (DSM 17216).</title>
        <authorList>
            <person name="Sudarsanam P."/>
            <person name="Ley R."/>
            <person name="Guruge J."/>
            <person name="Turnbaugh P.J."/>
            <person name="Mahowald M."/>
            <person name="Liep D."/>
            <person name="Gordon J."/>
        </authorList>
    </citation>
    <scope>NUCLEOTIDE SEQUENCE</scope>
    <source>
        <strain evidence="1">DSM 17216</strain>
    </source>
</reference>
<proteinExistence type="predicted"/>
<dbReference type="HOGENOM" id="CLU_2178254_0_0_10"/>